<evidence type="ECO:0000313" key="5">
    <source>
        <dbReference type="EMBL" id="EMS32927.1"/>
    </source>
</evidence>
<keyword evidence="6" id="KW-1185">Reference proteome</keyword>
<evidence type="ECO:0000256" key="2">
    <source>
        <dbReference type="ARBA" id="ARBA00023125"/>
    </source>
</evidence>
<dbReference type="GO" id="GO:0003677">
    <property type="term" value="F:DNA binding"/>
    <property type="evidence" value="ECO:0007669"/>
    <property type="project" value="UniProtKB-KW"/>
</dbReference>
<dbReference type="FunCoup" id="M7XWQ3">
    <property type="interactions" value="27"/>
</dbReference>
<evidence type="ECO:0000256" key="1">
    <source>
        <dbReference type="ARBA" id="ARBA00023015"/>
    </source>
</evidence>
<evidence type="ECO:0000259" key="4">
    <source>
        <dbReference type="PROSITE" id="PS50995"/>
    </source>
</evidence>
<dbReference type="SMART" id="SM00347">
    <property type="entry name" value="HTH_MARR"/>
    <property type="match status" value="1"/>
</dbReference>
<evidence type="ECO:0000256" key="3">
    <source>
        <dbReference type="ARBA" id="ARBA00023163"/>
    </source>
</evidence>
<dbReference type="InterPro" id="IPR036390">
    <property type="entry name" value="WH_DNA-bd_sf"/>
</dbReference>
<dbReference type="GO" id="GO:0003700">
    <property type="term" value="F:DNA-binding transcription factor activity"/>
    <property type="evidence" value="ECO:0007669"/>
    <property type="project" value="InterPro"/>
</dbReference>
<dbReference type="InterPro" id="IPR036388">
    <property type="entry name" value="WH-like_DNA-bd_sf"/>
</dbReference>
<dbReference type="Gene3D" id="1.10.10.10">
    <property type="entry name" value="Winged helix-like DNA-binding domain superfamily/Winged helix DNA-binding domain"/>
    <property type="match status" value="1"/>
</dbReference>
<keyword evidence="2" id="KW-0238">DNA-binding</keyword>
<dbReference type="InterPro" id="IPR000835">
    <property type="entry name" value="HTH_MarR-typ"/>
</dbReference>
<dbReference type="AlphaFoldDB" id="M7XWQ3"/>
<feature type="domain" description="HTH marR-type" evidence="4">
    <location>
        <begin position="19"/>
        <end position="151"/>
    </location>
</feature>
<dbReference type="PROSITE" id="PS50995">
    <property type="entry name" value="HTH_MARR_2"/>
    <property type="match status" value="1"/>
</dbReference>
<dbReference type="SUPFAM" id="SSF46785">
    <property type="entry name" value="Winged helix' DNA-binding domain"/>
    <property type="match status" value="1"/>
</dbReference>
<gene>
    <name evidence="5" type="ORF">C943_00934</name>
</gene>
<protein>
    <submittedName>
        <fullName evidence="5">Transcriptional regulator, MarR family</fullName>
    </submittedName>
</protein>
<dbReference type="PROSITE" id="PS01117">
    <property type="entry name" value="HTH_MARR_1"/>
    <property type="match status" value="1"/>
</dbReference>
<keyword evidence="1" id="KW-0805">Transcription regulation</keyword>
<dbReference type="InterPro" id="IPR023187">
    <property type="entry name" value="Tscrpt_reg_MarR-type_CS"/>
</dbReference>
<proteinExistence type="predicted"/>
<sequence>MHTIIFVDWPYKVIPMKREETVDYHIKSAWHAISRMYNQKAVMEDFTTSIGFVLININSKEGTPATKIAPLMGLEARSLTRMLKSMEEKGLIYRVPDPIDKRSVRIFLTPEGKRKKEISVQTIKEFNLMVRELVSEEDLQTFFSVFQKINQVIENLQTDTVNPLQYNDPLYEV</sequence>
<dbReference type="PANTHER" id="PTHR42756:SF1">
    <property type="entry name" value="TRANSCRIPTIONAL REPRESSOR OF EMRAB OPERON"/>
    <property type="match status" value="1"/>
</dbReference>
<dbReference type="EMBL" id="AMZY02000011">
    <property type="protein sequence ID" value="EMS32927.1"/>
    <property type="molecule type" value="Genomic_DNA"/>
</dbReference>
<organism evidence="5 6">
    <name type="scientific">Mariniradius saccharolyticus AK6</name>
    <dbReference type="NCBI Taxonomy" id="1239962"/>
    <lineage>
        <taxon>Bacteria</taxon>
        <taxon>Pseudomonadati</taxon>
        <taxon>Bacteroidota</taxon>
        <taxon>Cytophagia</taxon>
        <taxon>Cytophagales</taxon>
        <taxon>Cyclobacteriaceae</taxon>
        <taxon>Mariniradius</taxon>
    </lineage>
</organism>
<comment type="caution">
    <text evidence="5">The sequence shown here is derived from an EMBL/GenBank/DDBJ whole genome shotgun (WGS) entry which is preliminary data.</text>
</comment>
<evidence type="ECO:0000313" key="6">
    <source>
        <dbReference type="Proteomes" id="UP000010953"/>
    </source>
</evidence>
<dbReference type="eggNOG" id="COG1846">
    <property type="taxonomic scope" value="Bacteria"/>
</dbReference>
<dbReference type="PANTHER" id="PTHR42756">
    <property type="entry name" value="TRANSCRIPTIONAL REGULATOR, MARR"/>
    <property type="match status" value="1"/>
</dbReference>
<dbReference type="InParanoid" id="M7XWQ3"/>
<dbReference type="Pfam" id="PF01047">
    <property type="entry name" value="MarR"/>
    <property type="match status" value="1"/>
</dbReference>
<name>M7XWQ3_9BACT</name>
<dbReference type="STRING" id="1239962.C943_00934"/>
<reference evidence="5" key="1">
    <citation type="submission" date="2013-01" db="EMBL/GenBank/DDBJ databases">
        <title>Genome assembly of Mariniradius saccharolyticus AK6.</title>
        <authorList>
            <person name="Vaidya B."/>
            <person name="Khatri I."/>
            <person name="Tanuku N.R.S."/>
            <person name="Subramanian S."/>
            <person name="Pinnaka A."/>
        </authorList>
    </citation>
    <scope>NUCLEOTIDE SEQUENCE [LARGE SCALE GENOMIC DNA]</scope>
    <source>
        <strain evidence="5">AK6</strain>
    </source>
</reference>
<dbReference type="Proteomes" id="UP000010953">
    <property type="component" value="Unassembled WGS sequence"/>
</dbReference>
<accession>M7XWQ3</accession>
<dbReference type="PRINTS" id="PR00598">
    <property type="entry name" value="HTHMARR"/>
</dbReference>
<keyword evidence="3" id="KW-0804">Transcription</keyword>